<dbReference type="Pfam" id="PF07645">
    <property type="entry name" value="EGF_CA"/>
    <property type="match status" value="1"/>
</dbReference>
<keyword evidence="18" id="KW-1185">Reference proteome</keyword>
<dbReference type="PROSITE" id="PS50011">
    <property type="entry name" value="PROTEIN_KINASE_DOM"/>
    <property type="match status" value="1"/>
</dbReference>
<keyword evidence="8 12" id="KW-0067">ATP-binding</keyword>
<evidence type="ECO:0000256" key="3">
    <source>
        <dbReference type="ARBA" id="ARBA00022536"/>
    </source>
</evidence>
<keyword evidence="14" id="KW-1133">Transmembrane helix</keyword>
<evidence type="ECO:0000259" key="15">
    <source>
        <dbReference type="PROSITE" id="PS50011"/>
    </source>
</evidence>
<dbReference type="FunFam" id="1.10.510.10:FF:000084">
    <property type="entry name" value="Wall-associated receptor kinase 2"/>
    <property type="match status" value="1"/>
</dbReference>
<dbReference type="InterPro" id="IPR011009">
    <property type="entry name" value="Kinase-like_dom_sf"/>
</dbReference>
<dbReference type="SMART" id="SM00181">
    <property type="entry name" value="EGF"/>
    <property type="match status" value="2"/>
</dbReference>
<feature type="binding site" evidence="12">
    <location>
        <position position="459"/>
    </location>
    <ligand>
        <name>ATP</name>
        <dbReference type="ChEBI" id="CHEBI:30616"/>
    </ligand>
</feature>
<comment type="caution">
    <text evidence="11">Lacks conserved residue(s) required for the propagation of feature annotation.</text>
</comment>
<proteinExistence type="predicted"/>
<comment type="caution">
    <text evidence="17">The sequence shown here is derived from an EMBL/GenBank/DDBJ whole genome shotgun (WGS) entry which is preliminary data.</text>
</comment>
<dbReference type="SMART" id="SM00220">
    <property type="entry name" value="S_TKc"/>
    <property type="match status" value="1"/>
</dbReference>
<dbReference type="InterPro" id="IPR025287">
    <property type="entry name" value="WAK_GUB"/>
</dbReference>
<keyword evidence="3 11" id="KW-0245">EGF-like domain</keyword>
<dbReference type="EMBL" id="CM029043">
    <property type="protein sequence ID" value="KAG2612046.1"/>
    <property type="molecule type" value="Genomic_DNA"/>
</dbReference>
<keyword evidence="14" id="KW-0812">Transmembrane</keyword>
<evidence type="ECO:0000313" key="17">
    <source>
        <dbReference type="EMBL" id="KAG2612046.1"/>
    </source>
</evidence>
<keyword evidence="6 12" id="KW-0547">Nucleotide-binding</keyword>
<dbReference type="CDD" id="cd14066">
    <property type="entry name" value="STKc_IRAK"/>
    <property type="match status" value="1"/>
</dbReference>
<dbReference type="SMART" id="SM00179">
    <property type="entry name" value="EGF_CA"/>
    <property type="match status" value="1"/>
</dbReference>
<dbReference type="AlphaFoldDB" id="A0A8T0TT80"/>
<evidence type="ECO:0000256" key="13">
    <source>
        <dbReference type="SAM" id="MobiDB-lite"/>
    </source>
</evidence>
<dbReference type="PROSITE" id="PS00108">
    <property type="entry name" value="PROTEIN_KINASE_ST"/>
    <property type="match status" value="1"/>
</dbReference>
<dbReference type="PANTHER" id="PTHR27005:SF264">
    <property type="entry name" value="PROTEIN KINASE DOMAIN-CONTAINING PROTEIN"/>
    <property type="match status" value="1"/>
</dbReference>
<reference evidence="17" key="1">
    <citation type="submission" date="2020-05" db="EMBL/GenBank/DDBJ databases">
        <title>WGS assembly of Panicum virgatum.</title>
        <authorList>
            <person name="Lovell J.T."/>
            <person name="Jenkins J."/>
            <person name="Shu S."/>
            <person name="Juenger T.E."/>
            <person name="Schmutz J."/>
        </authorList>
    </citation>
    <scope>NUCLEOTIDE SEQUENCE</scope>
    <source>
        <strain evidence="17">AP13</strain>
    </source>
</reference>
<gene>
    <name evidence="17" type="ORF">PVAP13_4KG236600</name>
</gene>
<evidence type="ECO:0000313" key="18">
    <source>
        <dbReference type="Proteomes" id="UP000823388"/>
    </source>
</evidence>
<name>A0A8T0TT80_PANVG</name>
<dbReference type="InterPro" id="IPR018097">
    <property type="entry name" value="EGF_Ca-bd_CS"/>
</dbReference>
<dbReference type="GO" id="GO:0007166">
    <property type="term" value="P:cell surface receptor signaling pathway"/>
    <property type="evidence" value="ECO:0007669"/>
    <property type="project" value="InterPro"/>
</dbReference>
<dbReference type="InterPro" id="IPR049883">
    <property type="entry name" value="NOTCH1_EGF-like"/>
</dbReference>
<feature type="domain" description="Protein kinase" evidence="15">
    <location>
        <begin position="431"/>
        <end position="713"/>
    </location>
</feature>
<evidence type="ECO:0000256" key="5">
    <source>
        <dbReference type="ARBA" id="ARBA00022729"/>
    </source>
</evidence>
<dbReference type="SUPFAM" id="SSF56112">
    <property type="entry name" value="Protein kinase-like (PK-like)"/>
    <property type="match status" value="1"/>
</dbReference>
<dbReference type="InterPro" id="IPR000719">
    <property type="entry name" value="Prot_kinase_dom"/>
</dbReference>
<dbReference type="GO" id="GO:0005886">
    <property type="term" value="C:plasma membrane"/>
    <property type="evidence" value="ECO:0007669"/>
    <property type="project" value="TreeGrafter"/>
</dbReference>
<dbReference type="InterPro" id="IPR001881">
    <property type="entry name" value="EGF-like_Ca-bd_dom"/>
</dbReference>
<evidence type="ECO:0000256" key="2">
    <source>
        <dbReference type="ARBA" id="ARBA00022527"/>
    </source>
</evidence>
<sequence>MEMIKLTVTITCSLILQASNMEMLLQLVLGLLLLAANYASAIAIPSPQCQKQCGNVEIPYPFGIGVNCSLSVDFNISCQVQEGISKPFKGDFEVLDISLSDSTMRVLNYIVTYCYNATSNDMEVGGKYRKFDARDTPYRFSDVHNKFTVIGCNTLAYIFDSDNDTVLQSGCVSTCGKLSVADGSFSGMGYCQTVIPRGMDYYSADFDIGFNTSQISSFSRCSYAVLMEAAAFNFSTLYVNTTKFNDTYAGRAPMVFNWAIRNETSCEVAKRNKTASYACLSGNSECVDSTNGAGYVCTCSKGYQGNPYLPDGCQDYNECKDSSSCPSGSICHNTEGGYQCSCPAGRKFSDQNKTCNPDTGLIIGVTVGFVVLLISSFFGYVIIQKRKLNKVKQEHFRQHGGLLLFEKMKSERGLSFTVFTEAELMQATNNYDKSRIIGRGGHGTVYKGIVKDNMSIAIKRCSLIDERQKKEFGQEMLILSQINHKNIVKLVGCCLEVEVPMLVYEFIPNGTLFDLIHGKNQALQISFSTLLRIAHEAAEGLHFLHSYASPPIIHGDVKSANILLDHNYMAKVSDFGASILAPSDKEQYVTMVQGTCGYLDPEYMQTCQLTEKSDVYSFGVILLEVLTGQEPLKLDGPEKQRSLSSNFLSAMKENNLDVVLPTHMKGQESNELIRGLAELAKQCLDMFGINRPSMKEVADELGRLRKISLHPWVRLEAETETQSLLSGTSTGRFDIECATTRYPTQEGENLPMNPRSSYYAR</sequence>
<keyword evidence="14" id="KW-0472">Membrane</keyword>
<dbReference type="GO" id="GO:0005524">
    <property type="term" value="F:ATP binding"/>
    <property type="evidence" value="ECO:0007669"/>
    <property type="project" value="UniProtKB-UniRule"/>
</dbReference>
<evidence type="ECO:0000256" key="11">
    <source>
        <dbReference type="PROSITE-ProRule" id="PRU00076"/>
    </source>
</evidence>
<evidence type="ECO:0000256" key="12">
    <source>
        <dbReference type="PROSITE-ProRule" id="PRU10141"/>
    </source>
</evidence>
<dbReference type="Pfam" id="PF13947">
    <property type="entry name" value="GUB_WAK_bind"/>
    <property type="match status" value="1"/>
</dbReference>
<feature type="transmembrane region" description="Helical" evidence="14">
    <location>
        <begin position="361"/>
        <end position="383"/>
    </location>
</feature>
<keyword evidence="10" id="KW-0325">Glycoprotein</keyword>
<dbReference type="InterPro" id="IPR008271">
    <property type="entry name" value="Ser/Thr_kinase_AS"/>
</dbReference>
<dbReference type="SUPFAM" id="SSF57196">
    <property type="entry name" value="EGF/Laminin"/>
    <property type="match status" value="1"/>
</dbReference>
<dbReference type="PANTHER" id="PTHR27005">
    <property type="entry name" value="WALL-ASSOCIATED RECEPTOR KINASE-LIKE 21"/>
    <property type="match status" value="1"/>
</dbReference>
<accession>A0A8T0TT80</accession>
<dbReference type="PROSITE" id="PS00010">
    <property type="entry name" value="ASX_HYDROXYL"/>
    <property type="match status" value="1"/>
</dbReference>
<keyword evidence="7" id="KW-0418">Kinase</keyword>
<dbReference type="FunFam" id="3.30.200.20:FF:000459">
    <property type="entry name" value="Wall-associated receptor kinase-like 8"/>
    <property type="match status" value="1"/>
</dbReference>
<evidence type="ECO:0000259" key="16">
    <source>
        <dbReference type="PROSITE" id="PS50026"/>
    </source>
</evidence>
<protein>
    <submittedName>
        <fullName evidence="17">Uncharacterized protein</fullName>
    </submittedName>
</protein>
<dbReference type="GO" id="GO:0004674">
    <property type="term" value="F:protein serine/threonine kinase activity"/>
    <property type="evidence" value="ECO:0007669"/>
    <property type="project" value="UniProtKB-KW"/>
</dbReference>
<feature type="region of interest" description="Disordered" evidence="13">
    <location>
        <begin position="742"/>
        <end position="761"/>
    </location>
</feature>
<dbReference type="FunFam" id="2.10.25.10:FF:000563">
    <property type="entry name" value="Wall-associated receptor kinase-like 8"/>
    <property type="match status" value="1"/>
</dbReference>
<dbReference type="Gene3D" id="1.10.510.10">
    <property type="entry name" value="Transferase(Phosphotransferase) domain 1"/>
    <property type="match status" value="1"/>
</dbReference>
<dbReference type="InterPro" id="IPR000742">
    <property type="entry name" value="EGF"/>
</dbReference>
<dbReference type="GO" id="GO:0030247">
    <property type="term" value="F:polysaccharide binding"/>
    <property type="evidence" value="ECO:0007669"/>
    <property type="project" value="InterPro"/>
</dbReference>
<dbReference type="CDD" id="cd00054">
    <property type="entry name" value="EGF_CA"/>
    <property type="match status" value="1"/>
</dbReference>
<evidence type="ECO:0000256" key="9">
    <source>
        <dbReference type="ARBA" id="ARBA00023157"/>
    </source>
</evidence>
<evidence type="ECO:0000256" key="6">
    <source>
        <dbReference type="ARBA" id="ARBA00022741"/>
    </source>
</evidence>
<dbReference type="GO" id="GO:0005509">
    <property type="term" value="F:calcium ion binding"/>
    <property type="evidence" value="ECO:0007669"/>
    <property type="project" value="InterPro"/>
</dbReference>
<dbReference type="PROSITE" id="PS50026">
    <property type="entry name" value="EGF_3"/>
    <property type="match status" value="1"/>
</dbReference>
<dbReference type="InterPro" id="IPR000152">
    <property type="entry name" value="EGF-type_Asp/Asn_hydroxyl_site"/>
</dbReference>
<evidence type="ECO:0000256" key="10">
    <source>
        <dbReference type="ARBA" id="ARBA00023180"/>
    </source>
</evidence>
<dbReference type="InterPro" id="IPR017441">
    <property type="entry name" value="Protein_kinase_ATP_BS"/>
</dbReference>
<evidence type="ECO:0000256" key="1">
    <source>
        <dbReference type="ARBA" id="ARBA00004479"/>
    </source>
</evidence>
<organism evidence="17 18">
    <name type="scientific">Panicum virgatum</name>
    <name type="common">Blackwell switchgrass</name>
    <dbReference type="NCBI Taxonomy" id="38727"/>
    <lineage>
        <taxon>Eukaryota</taxon>
        <taxon>Viridiplantae</taxon>
        <taxon>Streptophyta</taxon>
        <taxon>Embryophyta</taxon>
        <taxon>Tracheophyta</taxon>
        <taxon>Spermatophyta</taxon>
        <taxon>Magnoliopsida</taxon>
        <taxon>Liliopsida</taxon>
        <taxon>Poales</taxon>
        <taxon>Poaceae</taxon>
        <taxon>PACMAD clade</taxon>
        <taxon>Panicoideae</taxon>
        <taxon>Panicodae</taxon>
        <taxon>Paniceae</taxon>
        <taxon>Panicinae</taxon>
        <taxon>Panicum</taxon>
        <taxon>Panicum sect. Hiantes</taxon>
    </lineage>
</organism>
<feature type="domain" description="EGF-like" evidence="16">
    <location>
        <begin position="315"/>
        <end position="356"/>
    </location>
</feature>
<keyword evidence="5" id="KW-0732">Signal</keyword>
<evidence type="ECO:0000256" key="14">
    <source>
        <dbReference type="SAM" id="Phobius"/>
    </source>
</evidence>
<dbReference type="Gene3D" id="2.90.20.10">
    <property type="entry name" value="Plasmodium vivax P25 domain"/>
    <property type="match status" value="1"/>
</dbReference>
<dbReference type="PROSITE" id="PS01187">
    <property type="entry name" value="EGF_CA"/>
    <property type="match status" value="1"/>
</dbReference>
<dbReference type="Pfam" id="PF00069">
    <property type="entry name" value="Pkinase"/>
    <property type="match status" value="1"/>
</dbReference>
<keyword evidence="4" id="KW-0808">Transferase</keyword>
<dbReference type="Gene3D" id="3.30.200.20">
    <property type="entry name" value="Phosphorylase Kinase, domain 1"/>
    <property type="match status" value="1"/>
</dbReference>
<dbReference type="InterPro" id="IPR045274">
    <property type="entry name" value="WAK-like"/>
</dbReference>
<evidence type="ECO:0000256" key="8">
    <source>
        <dbReference type="ARBA" id="ARBA00022840"/>
    </source>
</evidence>
<keyword evidence="9" id="KW-1015">Disulfide bond</keyword>
<evidence type="ECO:0000256" key="7">
    <source>
        <dbReference type="ARBA" id="ARBA00022777"/>
    </source>
</evidence>
<keyword evidence="2" id="KW-0723">Serine/threonine-protein kinase</keyword>
<dbReference type="PROSITE" id="PS00107">
    <property type="entry name" value="PROTEIN_KINASE_ATP"/>
    <property type="match status" value="1"/>
</dbReference>
<dbReference type="Proteomes" id="UP000823388">
    <property type="component" value="Chromosome 4K"/>
</dbReference>
<comment type="subcellular location">
    <subcellularLocation>
        <location evidence="1">Membrane</location>
        <topology evidence="1">Single-pass type I membrane protein</topology>
    </subcellularLocation>
</comment>
<evidence type="ECO:0000256" key="4">
    <source>
        <dbReference type="ARBA" id="ARBA00022679"/>
    </source>
</evidence>